<evidence type="ECO:0000256" key="2">
    <source>
        <dbReference type="ARBA" id="ARBA00004141"/>
    </source>
</evidence>
<dbReference type="NCBIfam" id="TIGR02970">
    <property type="entry name" value="succ_dehyd_cytB"/>
    <property type="match status" value="1"/>
</dbReference>
<comment type="subcellular location">
    <subcellularLocation>
        <location evidence="2">Membrane</location>
        <topology evidence="2">Multi-pass membrane protein</topology>
    </subcellularLocation>
</comment>
<keyword evidence="8 13" id="KW-1133">Transmembrane helix</keyword>
<proteinExistence type="inferred from homology"/>
<protein>
    <recommendedName>
        <fullName evidence="4">Succinate dehydrogenase cytochrome b556 subunit</fullName>
    </recommendedName>
</protein>
<evidence type="ECO:0000256" key="11">
    <source>
        <dbReference type="ARBA" id="ARBA00025912"/>
    </source>
</evidence>
<feature type="binding site" description="axial binding residue" evidence="12">
    <location>
        <position position="85"/>
    </location>
    <ligand>
        <name>heme</name>
        <dbReference type="ChEBI" id="CHEBI:30413"/>
        <note>ligand shared with second transmembrane subunit</note>
    </ligand>
    <ligandPart>
        <name>Fe</name>
        <dbReference type="ChEBI" id="CHEBI:18248"/>
    </ligandPart>
</feature>
<comment type="caution">
    <text evidence="14">The sequence shown here is derived from an EMBL/GenBank/DDBJ whole genome shotgun (WGS) entry which is preliminary data.</text>
</comment>
<dbReference type="Gene3D" id="1.20.1300.10">
    <property type="entry name" value="Fumarate reductase/succinate dehydrogenase, transmembrane subunit"/>
    <property type="match status" value="1"/>
</dbReference>
<dbReference type="SUPFAM" id="SSF81343">
    <property type="entry name" value="Fumarate reductase respiratory complex transmembrane subunits"/>
    <property type="match status" value="1"/>
</dbReference>
<evidence type="ECO:0000256" key="5">
    <source>
        <dbReference type="ARBA" id="ARBA00022617"/>
    </source>
</evidence>
<evidence type="ECO:0000256" key="13">
    <source>
        <dbReference type="SAM" id="Phobius"/>
    </source>
</evidence>
<dbReference type="PROSITE" id="PS01001">
    <property type="entry name" value="SDH_CYT_2"/>
    <property type="match status" value="1"/>
</dbReference>
<dbReference type="GO" id="GO:0009055">
    <property type="term" value="F:electron transfer activity"/>
    <property type="evidence" value="ECO:0007669"/>
    <property type="project" value="InterPro"/>
</dbReference>
<dbReference type="Pfam" id="PF01127">
    <property type="entry name" value="Sdh_cyt"/>
    <property type="match status" value="1"/>
</dbReference>
<comment type="function">
    <text evidence="1">Membrane-anchoring subunit of succinate dehydrogenase (SDH).</text>
</comment>
<evidence type="ECO:0000256" key="10">
    <source>
        <dbReference type="ARBA" id="ARBA00023136"/>
    </source>
</evidence>
<evidence type="ECO:0000256" key="1">
    <source>
        <dbReference type="ARBA" id="ARBA00004050"/>
    </source>
</evidence>
<keyword evidence="6 13" id="KW-0812">Transmembrane</keyword>
<dbReference type="InterPro" id="IPR018495">
    <property type="entry name" value="Succ_DH_cyt_bsu_CS"/>
</dbReference>
<evidence type="ECO:0000256" key="3">
    <source>
        <dbReference type="ARBA" id="ARBA00007244"/>
    </source>
</evidence>
<evidence type="ECO:0000256" key="8">
    <source>
        <dbReference type="ARBA" id="ARBA00022989"/>
    </source>
</evidence>
<dbReference type="GO" id="GO:0016020">
    <property type="term" value="C:membrane"/>
    <property type="evidence" value="ECO:0007669"/>
    <property type="project" value="UniProtKB-SubCell"/>
</dbReference>
<comment type="cofactor">
    <cofactor evidence="12">
        <name>heme</name>
        <dbReference type="ChEBI" id="CHEBI:30413"/>
    </cofactor>
    <text evidence="12">The heme is bound between the two transmembrane subunits.</text>
</comment>
<dbReference type="InterPro" id="IPR000701">
    <property type="entry name" value="SuccDH_FuR_B_TM-su"/>
</dbReference>
<dbReference type="GO" id="GO:0046872">
    <property type="term" value="F:metal ion binding"/>
    <property type="evidence" value="ECO:0007669"/>
    <property type="project" value="UniProtKB-KW"/>
</dbReference>
<feature type="transmembrane region" description="Helical" evidence="13">
    <location>
        <begin position="29"/>
        <end position="53"/>
    </location>
</feature>
<dbReference type="RefSeq" id="WP_188407685.1">
    <property type="nucleotide sequence ID" value="NZ_BMCP01000001.1"/>
</dbReference>
<evidence type="ECO:0000256" key="6">
    <source>
        <dbReference type="ARBA" id="ARBA00022692"/>
    </source>
</evidence>
<evidence type="ECO:0000256" key="4">
    <source>
        <dbReference type="ARBA" id="ARBA00020076"/>
    </source>
</evidence>
<keyword evidence="5 12" id="KW-0349">Heme</keyword>
<sequence>MANSKTGVQRPLSPHLQVYRFTTTMLMSIVHRITGGALYFGILLLVGWLLAAASGPEAFDMAQGFFGSWFGILVLLGFSWTLIHHAIGGIRHLVWDTGAGLGPKGREAWGLGTIIGSVVITAALWIGAFVFGLI</sequence>
<evidence type="ECO:0000256" key="12">
    <source>
        <dbReference type="PIRSR" id="PIRSR000178-1"/>
    </source>
</evidence>
<reference evidence="14" key="2">
    <citation type="submission" date="2020-09" db="EMBL/GenBank/DDBJ databases">
        <authorList>
            <person name="Sun Q."/>
            <person name="Sedlacek I."/>
        </authorList>
    </citation>
    <scope>NUCLEOTIDE SEQUENCE</scope>
    <source>
        <strain evidence="14">CCM 7684</strain>
    </source>
</reference>
<dbReference type="EMBL" id="BMCP01000001">
    <property type="protein sequence ID" value="GGE27268.1"/>
    <property type="molecule type" value="Genomic_DNA"/>
</dbReference>
<feature type="transmembrane region" description="Helical" evidence="13">
    <location>
        <begin position="108"/>
        <end position="133"/>
    </location>
</feature>
<keyword evidence="9 12" id="KW-0408">Iron</keyword>
<organism evidence="14 15">
    <name type="scientific">Agaricicola taiwanensis</name>
    <dbReference type="NCBI Taxonomy" id="591372"/>
    <lineage>
        <taxon>Bacteria</taxon>
        <taxon>Pseudomonadati</taxon>
        <taxon>Pseudomonadota</taxon>
        <taxon>Alphaproteobacteria</taxon>
        <taxon>Rhodobacterales</taxon>
        <taxon>Paracoccaceae</taxon>
        <taxon>Agaricicola</taxon>
    </lineage>
</organism>
<keyword evidence="7 12" id="KW-0479">Metal-binding</keyword>
<evidence type="ECO:0000256" key="9">
    <source>
        <dbReference type="ARBA" id="ARBA00023004"/>
    </source>
</evidence>
<comment type="similarity">
    <text evidence="3">Belongs to the cytochrome b560 family.</text>
</comment>
<evidence type="ECO:0000256" key="7">
    <source>
        <dbReference type="ARBA" id="ARBA00022723"/>
    </source>
</evidence>
<dbReference type="CDD" id="cd03499">
    <property type="entry name" value="SQR_TypeC_SdhC"/>
    <property type="match status" value="1"/>
</dbReference>
<accession>A0A8J2VK44</accession>
<name>A0A8J2VK44_9RHOB</name>
<dbReference type="GO" id="GO:0006099">
    <property type="term" value="P:tricarboxylic acid cycle"/>
    <property type="evidence" value="ECO:0007669"/>
    <property type="project" value="InterPro"/>
</dbReference>
<keyword evidence="15" id="KW-1185">Reference proteome</keyword>
<dbReference type="PANTHER" id="PTHR10978">
    <property type="entry name" value="SUCCINATE DEHYDROGENASE CYTOCHROME B560 SUBUNIT"/>
    <property type="match status" value="1"/>
</dbReference>
<evidence type="ECO:0000313" key="14">
    <source>
        <dbReference type="EMBL" id="GGE27268.1"/>
    </source>
</evidence>
<evidence type="ECO:0000313" key="15">
    <source>
        <dbReference type="Proteomes" id="UP000602745"/>
    </source>
</evidence>
<gene>
    <name evidence="14" type="primary">sdhC</name>
    <name evidence="14" type="ORF">GCM10007276_00570</name>
</gene>
<keyword evidence="10 13" id="KW-0472">Membrane</keyword>
<dbReference type="Proteomes" id="UP000602745">
    <property type="component" value="Unassembled WGS sequence"/>
</dbReference>
<comment type="subunit">
    <text evidence="11">Part of an enzyme complex containing four subunits: a flavoprotein, an iron-sulfur protein, plus two membrane-anchoring proteins, SdhC and SdhD. The complex can form homotrimers.</text>
</comment>
<dbReference type="PIRSF" id="PIRSF000178">
    <property type="entry name" value="SDH_cyt_b560"/>
    <property type="match status" value="1"/>
</dbReference>
<reference evidence="14" key="1">
    <citation type="journal article" date="2014" name="Int. J. Syst. Evol. Microbiol.">
        <title>Complete genome sequence of Corynebacterium casei LMG S-19264T (=DSM 44701T), isolated from a smear-ripened cheese.</title>
        <authorList>
            <consortium name="US DOE Joint Genome Institute (JGI-PGF)"/>
            <person name="Walter F."/>
            <person name="Albersmeier A."/>
            <person name="Kalinowski J."/>
            <person name="Ruckert C."/>
        </authorList>
    </citation>
    <scope>NUCLEOTIDE SEQUENCE</scope>
    <source>
        <strain evidence="14">CCM 7684</strain>
    </source>
</reference>
<dbReference type="InterPro" id="IPR014314">
    <property type="entry name" value="Succ_DH_cytb556"/>
</dbReference>
<dbReference type="AlphaFoldDB" id="A0A8J2VK44"/>
<dbReference type="InterPro" id="IPR034804">
    <property type="entry name" value="SQR/QFR_C/D"/>
</dbReference>
<feature type="transmembrane region" description="Helical" evidence="13">
    <location>
        <begin position="65"/>
        <end position="88"/>
    </location>
</feature>
<dbReference type="PANTHER" id="PTHR10978:SF5">
    <property type="entry name" value="SUCCINATE DEHYDROGENASE CYTOCHROME B560 SUBUNIT, MITOCHONDRIAL"/>
    <property type="match status" value="1"/>
</dbReference>